<proteinExistence type="predicted"/>
<sequence length="173" mass="19422">MTTHFYTATSLDGFIATPEHSLDWLLKQDFDEHGPMTYLEFIKGVGAIAMGSTTYEWMLDHDETWSYEQPTWVFTHRELPTPEGADVRFTQASIPAVHAEMTDTAGQRDLWVVGGGDLAGQFADAGLLDEVWLQYAPVTLGAGAPVLPRELDLELLDFARNRDFLCGHYRVIK</sequence>
<organism evidence="2">
    <name type="scientific">Gulosibacter sediminis</name>
    <dbReference type="NCBI Taxonomy" id="1729695"/>
    <lineage>
        <taxon>Bacteria</taxon>
        <taxon>Bacillati</taxon>
        <taxon>Actinomycetota</taxon>
        <taxon>Actinomycetes</taxon>
        <taxon>Micrococcales</taxon>
        <taxon>Microbacteriaceae</taxon>
        <taxon>Gulosibacter</taxon>
    </lineage>
</organism>
<dbReference type="InterPro" id="IPR050765">
    <property type="entry name" value="Riboflavin_Biosynth_HTPR"/>
</dbReference>
<accession>A0ABY4MU60</accession>
<evidence type="ECO:0000259" key="1">
    <source>
        <dbReference type="Pfam" id="PF01872"/>
    </source>
</evidence>
<dbReference type="InterPro" id="IPR002734">
    <property type="entry name" value="RibDG_C"/>
</dbReference>
<reference evidence="2" key="1">
    <citation type="submission" date="2022-05" db="EMBL/GenBank/DDBJ databases">
        <title>Complete genome sequence of toluene-degrading Gulosibacter sediminis strain ACHW.36C.</title>
        <authorList>
            <person name="Wai A.C."/>
            <person name="Lai G.K."/>
            <person name="Griffin S.D."/>
            <person name="Leung F.C."/>
        </authorList>
    </citation>
    <scope>NUCLEOTIDE SEQUENCE [LARGE SCALE GENOMIC DNA]</scope>
    <source>
        <strain evidence="2">ACHW.36C</strain>
    </source>
</reference>
<protein>
    <submittedName>
        <fullName evidence="2">Dihydrofolate reductase family protein</fullName>
    </submittedName>
</protein>
<gene>
    <name evidence="2" type="ORF">M3M28_07705</name>
</gene>
<evidence type="ECO:0000313" key="2">
    <source>
        <dbReference type="EMBL" id="UQN13953.1"/>
    </source>
</evidence>
<dbReference type="Pfam" id="PF01872">
    <property type="entry name" value="RibD_C"/>
    <property type="match status" value="1"/>
</dbReference>
<dbReference type="PANTHER" id="PTHR38011:SF11">
    <property type="entry name" value="2,5-DIAMINO-6-RIBOSYLAMINO-4(3H)-PYRIMIDINONE 5'-PHOSPHATE REDUCTASE"/>
    <property type="match status" value="1"/>
</dbReference>
<dbReference type="Gene3D" id="3.40.430.10">
    <property type="entry name" value="Dihydrofolate Reductase, subunit A"/>
    <property type="match status" value="1"/>
</dbReference>
<name>A0ABY4MU60_9MICO</name>
<dbReference type="InterPro" id="IPR024072">
    <property type="entry name" value="DHFR-like_dom_sf"/>
</dbReference>
<feature type="domain" description="Bacterial bifunctional deaminase-reductase C-terminal" evidence="1">
    <location>
        <begin position="68"/>
        <end position="151"/>
    </location>
</feature>
<dbReference type="PANTHER" id="PTHR38011">
    <property type="entry name" value="DIHYDROFOLATE REDUCTASE FAMILY PROTEIN (AFU_ORTHOLOGUE AFUA_8G06820)"/>
    <property type="match status" value="1"/>
</dbReference>
<dbReference type="EMBL" id="CP097160">
    <property type="protein sequence ID" value="UQN13953.1"/>
    <property type="molecule type" value="Genomic_DNA"/>
</dbReference>
<dbReference type="SUPFAM" id="SSF53597">
    <property type="entry name" value="Dihydrofolate reductase-like"/>
    <property type="match status" value="1"/>
</dbReference>